<name>C1EE15_MICCC</name>
<dbReference type="KEGG" id="mis:MICPUN_62465"/>
<feature type="region of interest" description="Disordered" evidence="1">
    <location>
        <begin position="1"/>
        <end position="136"/>
    </location>
</feature>
<dbReference type="SUPFAM" id="SSF50960">
    <property type="entry name" value="TolB, C-terminal domain"/>
    <property type="match status" value="1"/>
</dbReference>
<feature type="region of interest" description="Disordered" evidence="1">
    <location>
        <begin position="803"/>
        <end position="824"/>
    </location>
</feature>
<organism evidence="2 3">
    <name type="scientific">Micromonas commoda (strain RCC299 / NOUM17 / CCMP2709)</name>
    <name type="common">Picoplanktonic green alga</name>
    <dbReference type="NCBI Taxonomy" id="296587"/>
    <lineage>
        <taxon>Eukaryota</taxon>
        <taxon>Viridiplantae</taxon>
        <taxon>Chlorophyta</taxon>
        <taxon>Mamiellophyceae</taxon>
        <taxon>Mamiellales</taxon>
        <taxon>Mamiellaceae</taxon>
        <taxon>Micromonas</taxon>
    </lineage>
</organism>
<accession>C1EE15</accession>
<dbReference type="EMBL" id="CP001330">
    <property type="protein sequence ID" value="ACO66458.1"/>
    <property type="molecule type" value="Genomic_DNA"/>
</dbReference>
<dbReference type="RefSeq" id="XP_002505200.1">
    <property type="nucleotide sequence ID" value="XM_002505154.1"/>
</dbReference>
<feature type="region of interest" description="Disordered" evidence="1">
    <location>
        <begin position="220"/>
        <end position="248"/>
    </location>
</feature>
<feature type="compositionally biased region" description="Low complexity" evidence="1">
    <location>
        <begin position="572"/>
        <end position="597"/>
    </location>
</feature>
<evidence type="ECO:0000313" key="3">
    <source>
        <dbReference type="Proteomes" id="UP000002009"/>
    </source>
</evidence>
<evidence type="ECO:0000256" key="1">
    <source>
        <dbReference type="SAM" id="MobiDB-lite"/>
    </source>
</evidence>
<reference evidence="2 3" key="1">
    <citation type="journal article" date="2009" name="Science">
        <title>Green evolution and dynamic adaptations revealed by genomes of the marine picoeukaryotes Micromonas.</title>
        <authorList>
            <person name="Worden A.Z."/>
            <person name="Lee J.H."/>
            <person name="Mock T."/>
            <person name="Rouze P."/>
            <person name="Simmons M.P."/>
            <person name="Aerts A.L."/>
            <person name="Allen A.E."/>
            <person name="Cuvelier M.L."/>
            <person name="Derelle E."/>
            <person name="Everett M.V."/>
            <person name="Foulon E."/>
            <person name="Grimwood J."/>
            <person name="Gundlach H."/>
            <person name="Henrissat B."/>
            <person name="Napoli C."/>
            <person name="McDonald S.M."/>
            <person name="Parker M.S."/>
            <person name="Rombauts S."/>
            <person name="Salamov A."/>
            <person name="Von Dassow P."/>
            <person name="Badger J.H."/>
            <person name="Coutinho P.M."/>
            <person name="Demir E."/>
            <person name="Dubchak I."/>
            <person name="Gentemann C."/>
            <person name="Eikrem W."/>
            <person name="Gready J.E."/>
            <person name="John U."/>
            <person name="Lanier W."/>
            <person name="Lindquist E.A."/>
            <person name="Lucas S."/>
            <person name="Mayer K.F."/>
            <person name="Moreau H."/>
            <person name="Not F."/>
            <person name="Otillar R."/>
            <person name="Panaud O."/>
            <person name="Pangilinan J."/>
            <person name="Paulsen I."/>
            <person name="Piegu B."/>
            <person name="Poliakov A."/>
            <person name="Robbens S."/>
            <person name="Schmutz J."/>
            <person name="Toulza E."/>
            <person name="Wyss T."/>
            <person name="Zelensky A."/>
            <person name="Zhou K."/>
            <person name="Armbrust E.V."/>
            <person name="Bhattacharya D."/>
            <person name="Goodenough U.W."/>
            <person name="Van de Peer Y."/>
            <person name="Grigoriev I.V."/>
        </authorList>
    </citation>
    <scope>NUCLEOTIDE SEQUENCE [LARGE SCALE GENOMIC DNA]</scope>
    <source>
        <strain evidence="3">RCC299 / NOUM17</strain>
    </source>
</reference>
<feature type="compositionally biased region" description="Acidic residues" evidence="1">
    <location>
        <begin position="718"/>
        <end position="733"/>
    </location>
</feature>
<sequence>MGGGADGEDPGGTPPPEDVAGIDLDPAQHSKDEPEPDPVAAHGTADAQSESIGTEDSASEDDADANEHEHEPLFEPDDGFEQMVQDITDPAGVPWPGIPDDWSDSASDEDDYSGESGEFSDDDGDYDSDGDDGDMSGFDEDAMHFEIEGTIQGHPHRACDPEERGHYLLHDGRVPSSHTGMNHQQGSDSVCAAGDGLLLVTGDVDVRLVDANAIVSDGAYDADGRFNEPDPDGPGPVRTSPDGPDGAEYVADGTPPEYVAKQELPFSVYSVDYDEANRLVAVCGDVRRYAQDVNLAVFRVVRHQRVGQTGNGPVSASFVPVAERGVGAMGRFGRDMVNCVRFGKRVKASDGGVRLDGVHRPTGGEGKRAIEDVLLCASQDGNCYAMSVDVKDDAGGALEALGDDDDDALDGAGQGQVGGFSPGGQGGRGPRRRPRLDARLVDCCKISFPVASNAAAASPDGTCVAVCGDAEFVLVNGGPDGYGDHGATQHLAINGDPSAAGVVSGEAAGGMYAAWSPTGEYLAATSDSLHALAVWRVTVHDDSRAADEAGGGISAGDISGDVVDPSATTATSAGRSRSVPSSPARAGRGFGRDASTADSRRSRSGARGPPLAARAARVGAVVGPLRIQRVAYFRDHAHPCLPVRFLPSDGHVVVWAERGGRVHAYDLRCAHAASLGSSSAVNLSPPPEEDGHPSRGRGFDAGAGRGADEDSIITVIGADDDEDEVGSGADEDGGDRNLNQWRSEIEPARSEGVEVCLQPRTDRLFRPLRLRGADDDQRRFVQTIRSRVRGKYVTGLCVVAAASKPPPASPSRGSPARIGGSPAPPRDLVFVGTPDGVLRFRCPVAWTPETHQDFPVAFRKASRAFVQCAAADFARKAETGDEESSSALSLGDLPQEVLLHIVGLAAVPLSDWANVS</sequence>
<proteinExistence type="predicted"/>
<dbReference type="InParanoid" id="C1EE15"/>
<gene>
    <name evidence="2" type="ORF">MICPUN_62465</name>
</gene>
<dbReference type="OMA" id="DEDAMHF"/>
<feature type="compositionally biased region" description="Low complexity" evidence="1">
    <location>
        <begin position="605"/>
        <end position="615"/>
    </location>
</feature>
<feature type="compositionally biased region" description="Acidic residues" evidence="1">
    <location>
        <begin position="101"/>
        <end position="136"/>
    </location>
</feature>
<feature type="region of interest" description="Disordered" evidence="1">
    <location>
        <begin position="548"/>
        <end position="615"/>
    </location>
</feature>
<keyword evidence="3" id="KW-1185">Reference proteome</keyword>
<dbReference type="OrthoDB" id="2137924at2759"/>
<feature type="region of interest" description="Disordered" evidence="1">
    <location>
        <begin position="410"/>
        <end position="432"/>
    </location>
</feature>
<feature type="compositionally biased region" description="Gly residues" evidence="1">
    <location>
        <begin position="412"/>
        <end position="428"/>
    </location>
</feature>
<dbReference type="Proteomes" id="UP000002009">
    <property type="component" value="Chromosome 11"/>
</dbReference>
<dbReference type="GeneID" id="8247319"/>
<feature type="region of interest" description="Disordered" evidence="1">
    <location>
        <begin position="677"/>
        <end position="738"/>
    </location>
</feature>
<protein>
    <submittedName>
        <fullName evidence="2">Uncharacterized protein</fullName>
    </submittedName>
</protein>
<dbReference type="AlphaFoldDB" id="C1EE15"/>
<evidence type="ECO:0000313" key="2">
    <source>
        <dbReference type="EMBL" id="ACO66458.1"/>
    </source>
</evidence>